<sequence length="894" mass="98222">MDEERESSMSPVSSRTRAAAASASQMGRSAQLEQKTVSAGSDASGSSSGTPEGIPWGLVHVTNPEARGIMNLAAEISDDDLETLMVEGIVTFEILMERGGPVTVRCSQQYCRQRGLPNFEAGRNIQDSFAAYHGLDQVETVRGEKDSNARSGDGFSHHRESAFVRHLERFVFTGEPGSPPYAAWLRRFNDVRKAFGVDDAVAKRTLPLVLDSRASALIASLPEDARLGTMLRVLKESFDSEDKREQHLAALSRMTLDQFISKASSRTEALDALQAAVARESREIDILDSTPEGIARHVSRAVIASSFPPLFTMIQARNAEEKVSNLADVLKGLDLNKGSLHGGNKSFMIGFQRSGGPRNRDTRLPLKICKYCHLKGHEEEKCWKKHGRSPAQINWVDGDLVAGGAGSPERENSIVRQAQPSAVSASENESEEHEPADPQWGSDGDDELLVDTGAPISIAGSTAFSEYCAASGISSKLGTLPEEIPPLVWGKVLSPLGVGAVRVGVGADGFLSFKFIVVDSEDLPILIGEDELERHRLNVMREPPPLRLEGPHFVIPLERTQSQHLSIAIGHCSESVHRVQMPENAVLFTSSELQHLHKRFGHASAQQLRKILRLSGNAPTPEEFKNMIEMQRACDICKWYSGRRSTFKVAAEIEVAFNHNVSIDIMYLDASQSERGSPVLHAVCNGTKFNAAWFLNEGSTSSPSETAQDFFRLFFRGWISIFGSPHRVTVDQQTNLASADFKTLMLGECVLVDPVPVESHWSQGTVERHHEPLRKVYLRVRHDFPNMESKDCLAIAVRAINVTTGPEGLIPSLLVFGTIPRIALRPESAQEDSRETNVQRLSAAILARGAYERAIAEYRVRTAMNSQTPEFPRDGDVIESGAPLLVRRESAYVL</sequence>
<reference evidence="4" key="1">
    <citation type="journal article" date="2019" name="Nat. Commun.">
        <title>Expansion of phycobilisome linker gene families in mesophilic red algae.</title>
        <authorList>
            <person name="Lee J."/>
            <person name="Kim D."/>
            <person name="Bhattacharya D."/>
            <person name="Yoon H.S."/>
        </authorList>
    </citation>
    <scope>NUCLEOTIDE SEQUENCE [LARGE SCALE GENOMIC DNA]</scope>
    <source>
        <strain evidence="4">CCMP 1328</strain>
    </source>
</reference>
<dbReference type="GO" id="GO:0015074">
    <property type="term" value="P:DNA integration"/>
    <property type="evidence" value="ECO:0007669"/>
    <property type="project" value="InterPro"/>
</dbReference>
<protein>
    <recommendedName>
        <fullName evidence="2">Integrase catalytic domain-containing protein</fullName>
    </recommendedName>
</protein>
<feature type="domain" description="Integrase catalytic" evidence="2">
    <location>
        <begin position="650"/>
        <end position="828"/>
    </location>
</feature>
<evidence type="ECO:0000256" key="1">
    <source>
        <dbReference type="SAM" id="MobiDB-lite"/>
    </source>
</evidence>
<evidence type="ECO:0000313" key="4">
    <source>
        <dbReference type="Proteomes" id="UP000324585"/>
    </source>
</evidence>
<keyword evidence="4" id="KW-1185">Reference proteome</keyword>
<evidence type="ECO:0000313" key="3">
    <source>
        <dbReference type="EMBL" id="KAA8493479.1"/>
    </source>
</evidence>
<dbReference type="InterPro" id="IPR012337">
    <property type="entry name" value="RNaseH-like_sf"/>
</dbReference>
<dbReference type="PROSITE" id="PS50994">
    <property type="entry name" value="INTEGRASE"/>
    <property type="match status" value="1"/>
</dbReference>
<accession>A0A5J4YPW2</accession>
<name>A0A5J4YPW2_PORPP</name>
<dbReference type="GO" id="GO:0003676">
    <property type="term" value="F:nucleic acid binding"/>
    <property type="evidence" value="ECO:0007669"/>
    <property type="project" value="InterPro"/>
</dbReference>
<dbReference type="Gene3D" id="3.30.420.10">
    <property type="entry name" value="Ribonuclease H-like superfamily/Ribonuclease H"/>
    <property type="match status" value="1"/>
</dbReference>
<feature type="compositionally biased region" description="Low complexity" evidence="1">
    <location>
        <begin position="38"/>
        <end position="49"/>
    </location>
</feature>
<feature type="compositionally biased region" description="Low complexity" evidence="1">
    <location>
        <begin position="10"/>
        <end position="30"/>
    </location>
</feature>
<dbReference type="OrthoDB" id="5664at2759"/>
<feature type="region of interest" description="Disordered" evidence="1">
    <location>
        <begin position="399"/>
        <end position="447"/>
    </location>
</feature>
<comment type="caution">
    <text evidence="3">The sequence shown here is derived from an EMBL/GenBank/DDBJ whole genome shotgun (WGS) entry which is preliminary data.</text>
</comment>
<dbReference type="InterPro" id="IPR036397">
    <property type="entry name" value="RNaseH_sf"/>
</dbReference>
<proteinExistence type="predicted"/>
<feature type="region of interest" description="Disordered" evidence="1">
    <location>
        <begin position="1"/>
        <end position="57"/>
    </location>
</feature>
<dbReference type="EMBL" id="VRMN01000006">
    <property type="protein sequence ID" value="KAA8493479.1"/>
    <property type="molecule type" value="Genomic_DNA"/>
</dbReference>
<gene>
    <name evidence="3" type="ORF">FVE85_4616</name>
</gene>
<dbReference type="InterPro" id="IPR001584">
    <property type="entry name" value="Integrase_cat-core"/>
</dbReference>
<evidence type="ECO:0000259" key="2">
    <source>
        <dbReference type="PROSITE" id="PS50994"/>
    </source>
</evidence>
<dbReference type="SUPFAM" id="SSF53098">
    <property type="entry name" value="Ribonuclease H-like"/>
    <property type="match status" value="1"/>
</dbReference>
<dbReference type="Proteomes" id="UP000324585">
    <property type="component" value="Unassembled WGS sequence"/>
</dbReference>
<organism evidence="3 4">
    <name type="scientific">Porphyridium purpureum</name>
    <name type="common">Red alga</name>
    <name type="synonym">Porphyridium cruentum</name>
    <dbReference type="NCBI Taxonomy" id="35688"/>
    <lineage>
        <taxon>Eukaryota</taxon>
        <taxon>Rhodophyta</taxon>
        <taxon>Bangiophyceae</taxon>
        <taxon>Porphyridiales</taxon>
        <taxon>Porphyridiaceae</taxon>
        <taxon>Porphyridium</taxon>
    </lineage>
</organism>
<dbReference type="AlphaFoldDB" id="A0A5J4YPW2"/>